<feature type="compositionally biased region" description="Polar residues" evidence="1">
    <location>
        <begin position="18"/>
        <end position="32"/>
    </location>
</feature>
<evidence type="ECO:0000313" key="2">
    <source>
        <dbReference type="EMBL" id="RKF60987.1"/>
    </source>
</evidence>
<name>A0A420HUA2_9PEZI</name>
<sequence>MDVGVNSEKVNFVHLSWSEISQTSTHTPGNSSESKELQNLESSRWSCNPSKVGNEQRMAERPQLLRFKKPSPTNNKPRSLISRPCGTPQFPDHDKEGPMPYKEPSGENLESHVNRLARLKAKEFEDKRLKVVDQSLGIDHKLEGIYSSRWNIPPITSNERSAQKPENTGRRHIH</sequence>
<feature type="region of interest" description="Disordered" evidence="1">
    <location>
        <begin position="153"/>
        <end position="174"/>
    </location>
</feature>
<gene>
    <name evidence="2" type="ORF">OnM2_045098</name>
</gene>
<feature type="compositionally biased region" description="Basic and acidic residues" evidence="1">
    <location>
        <begin position="161"/>
        <end position="174"/>
    </location>
</feature>
<reference evidence="2 3" key="1">
    <citation type="journal article" date="2018" name="BMC Genomics">
        <title>Comparative genome analyses reveal sequence features reflecting distinct modes of host-adaptation between dicot and monocot powdery mildew.</title>
        <authorList>
            <person name="Wu Y."/>
            <person name="Ma X."/>
            <person name="Pan Z."/>
            <person name="Kale S.D."/>
            <person name="Song Y."/>
            <person name="King H."/>
            <person name="Zhang Q."/>
            <person name="Presley C."/>
            <person name="Deng X."/>
            <person name="Wei C.I."/>
            <person name="Xiao S."/>
        </authorList>
    </citation>
    <scope>NUCLEOTIDE SEQUENCE [LARGE SCALE GENOMIC DNA]</scope>
    <source>
        <strain evidence="2">UMSG2</strain>
    </source>
</reference>
<dbReference type="EMBL" id="MCFK01004596">
    <property type="protein sequence ID" value="RKF60987.1"/>
    <property type="molecule type" value="Genomic_DNA"/>
</dbReference>
<keyword evidence="3" id="KW-1185">Reference proteome</keyword>
<feature type="region of interest" description="Disordered" evidence="1">
    <location>
        <begin position="16"/>
        <end position="109"/>
    </location>
</feature>
<feature type="compositionally biased region" description="Polar residues" evidence="1">
    <location>
        <begin position="39"/>
        <end position="53"/>
    </location>
</feature>
<protein>
    <submittedName>
        <fullName evidence="2">Uncharacterized protein</fullName>
    </submittedName>
</protein>
<accession>A0A420HUA2</accession>
<dbReference type="AlphaFoldDB" id="A0A420HUA2"/>
<comment type="caution">
    <text evidence="2">The sequence shown here is derived from an EMBL/GenBank/DDBJ whole genome shotgun (WGS) entry which is preliminary data.</text>
</comment>
<organism evidence="2 3">
    <name type="scientific">Erysiphe neolycopersici</name>
    <dbReference type="NCBI Taxonomy" id="212602"/>
    <lineage>
        <taxon>Eukaryota</taxon>
        <taxon>Fungi</taxon>
        <taxon>Dikarya</taxon>
        <taxon>Ascomycota</taxon>
        <taxon>Pezizomycotina</taxon>
        <taxon>Leotiomycetes</taxon>
        <taxon>Erysiphales</taxon>
        <taxon>Erysiphaceae</taxon>
        <taxon>Erysiphe</taxon>
    </lineage>
</organism>
<dbReference type="Proteomes" id="UP000286134">
    <property type="component" value="Unassembled WGS sequence"/>
</dbReference>
<proteinExistence type="predicted"/>
<evidence type="ECO:0000256" key="1">
    <source>
        <dbReference type="SAM" id="MobiDB-lite"/>
    </source>
</evidence>
<evidence type="ECO:0000313" key="3">
    <source>
        <dbReference type="Proteomes" id="UP000286134"/>
    </source>
</evidence>